<protein>
    <submittedName>
        <fullName evidence="1">Uncharacterized protein</fullName>
    </submittedName>
</protein>
<evidence type="ECO:0000313" key="1">
    <source>
        <dbReference type="EMBL" id="MBD7976583.1"/>
    </source>
</evidence>
<gene>
    <name evidence="1" type="ORF">H9642_05210</name>
</gene>
<evidence type="ECO:0000313" key="2">
    <source>
        <dbReference type="Proteomes" id="UP000611945"/>
    </source>
</evidence>
<name>A0ABR8TLE8_9PSED</name>
<accession>A0ABR8TLE8</accession>
<comment type="caution">
    <text evidence="1">The sequence shown here is derived from an EMBL/GenBank/DDBJ whole genome shotgun (WGS) entry which is preliminary data.</text>
</comment>
<proteinExistence type="predicted"/>
<dbReference type="EMBL" id="JACSQG010000001">
    <property type="protein sequence ID" value="MBD7976583.1"/>
    <property type="molecule type" value="Genomic_DNA"/>
</dbReference>
<dbReference type="Proteomes" id="UP000611945">
    <property type="component" value="Unassembled WGS sequence"/>
</dbReference>
<organism evidence="1 2">
    <name type="scientific">Serpens gallinarum</name>
    <dbReference type="NCBI Taxonomy" id="2763075"/>
    <lineage>
        <taxon>Bacteria</taxon>
        <taxon>Pseudomonadati</taxon>
        <taxon>Pseudomonadota</taxon>
        <taxon>Gammaproteobacteria</taxon>
        <taxon>Pseudomonadales</taxon>
        <taxon>Pseudomonadaceae</taxon>
        <taxon>Pseudomonas</taxon>
    </lineage>
</organism>
<dbReference type="RefSeq" id="WP_251835325.1">
    <property type="nucleotide sequence ID" value="NZ_JACSQG010000001.1"/>
</dbReference>
<keyword evidence="2" id="KW-1185">Reference proteome</keyword>
<sequence>MAEIFKELVPSLNIILGALMALVGARYQSWVNNRAEKARLKCEKLERAYKLCQAIYDGHRKEVNNAKQHIASSPKKFIENRKHPGTEMSELKMLIRCYIPSLTTSLVEIDKGHAPLKKDLREIEDIALQNKALTAAELKTKLAIWENHLKSLSHGSNIIKAGLEKELRKLAGGA</sequence>
<reference evidence="1 2" key="1">
    <citation type="submission" date="2020-08" db="EMBL/GenBank/DDBJ databases">
        <title>A Genomic Blueprint of the Chicken Gut Microbiome.</title>
        <authorList>
            <person name="Gilroy R."/>
            <person name="Ravi A."/>
            <person name="Getino M."/>
            <person name="Pursley I."/>
            <person name="Horton D.L."/>
            <person name="Alikhan N.-F."/>
            <person name="Baker D."/>
            <person name="Gharbi K."/>
            <person name="Hall N."/>
            <person name="Watson M."/>
            <person name="Adriaenssens E.M."/>
            <person name="Foster-Nyarko E."/>
            <person name="Jarju S."/>
            <person name="Secka A."/>
            <person name="Antonio M."/>
            <person name="Oren A."/>
            <person name="Chaudhuri R."/>
            <person name="La Ragione R.M."/>
            <person name="Hildebrand F."/>
            <person name="Pallen M.J."/>
        </authorList>
    </citation>
    <scope>NUCLEOTIDE SEQUENCE [LARGE SCALE GENOMIC DNA]</scope>
    <source>
        <strain evidence="1 2">Sa2CUA2</strain>
    </source>
</reference>